<organism evidence="1 2">
    <name type="scientific">Vibrio parahaemolyticus</name>
    <dbReference type="NCBI Taxonomy" id="670"/>
    <lineage>
        <taxon>Bacteria</taxon>
        <taxon>Pseudomonadati</taxon>
        <taxon>Pseudomonadota</taxon>
        <taxon>Gammaproteobacteria</taxon>
        <taxon>Vibrionales</taxon>
        <taxon>Vibrionaceae</taxon>
        <taxon>Vibrio</taxon>
    </lineage>
</organism>
<gene>
    <name evidence="1" type="ORF">M5598_19850</name>
</gene>
<protein>
    <submittedName>
        <fullName evidence="1">Uncharacterized protein</fullName>
    </submittedName>
</protein>
<dbReference type="Proteomes" id="UP001163036">
    <property type="component" value="Chromosome 2"/>
</dbReference>
<dbReference type="RefSeq" id="WP_153905074.1">
    <property type="nucleotide sequence ID" value="NZ_CP068642.1"/>
</dbReference>
<dbReference type="AlphaFoldDB" id="A0AA46Z6V0"/>
<evidence type="ECO:0000313" key="2">
    <source>
        <dbReference type="Proteomes" id="UP001163036"/>
    </source>
</evidence>
<proteinExistence type="predicted"/>
<sequence>MILFVDAMYKGQAADTEELAHTEIIETLCKIGKVLHDGDFPVNRLI</sequence>
<dbReference type="EMBL" id="CP097356">
    <property type="protein sequence ID" value="UYV27982.1"/>
    <property type="molecule type" value="Genomic_DNA"/>
</dbReference>
<reference evidence="1" key="1">
    <citation type="submission" date="2022-05" db="EMBL/GenBank/DDBJ databases">
        <title>Megaplasmid of Vibrio parahaemolyticus.</title>
        <authorList>
            <person name="Strauch E."/>
            <person name="Borowiak M."/>
        </authorList>
    </citation>
    <scope>NUCLEOTIDE SEQUENCE</scope>
    <source>
        <strain evidence="1">16-VB00198</strain>
    </source>
</reference>
<accession>A0AA46Z6V0</accession>
<evidence type="ECO:0000313" key="1">
    <source>
        <dbReference type="EMBL" id="UYV27982.1"/>
    </source>
</evidence>
<name>A0AA46Z6V0_VIBPH</name>